<feature type="domain" description="F-box/LRR-repeat protein 15/At3g58940/PEG3-like LRR" evidence="1">
    <location>
        <begin position="69"/>
        <end position="193"/>
    </location>
</feature>
<dbReference type="SUPFAM" id="SSF81383">
    <property type="entry name" value="F-box domain"/>
    <property type="match status" value="1"/>
</dbReference>
<name>A0AAV5L3N4_9ROSI</name>
<dbReference type="Gene3D" id="1.20.1280.50">
    <property type="match status" value="1"/>
</dbReference>
<dbReference type="PANTHER" id="PTHR31639">
    <property type="entry name" value="F-BOX PROTEIN-LIKE"/>
    <property type="match status" value="1"/>
</dbReference>
<dbReference type="SUPFAM" id="SSF52047">
    <property type="entry name" value="RNI-like"/>
    <property type="match status" value="1"/>
</dbReference>
<evidence type="ECO:0000313" key="3">
    <source>
        <dbReference type="Proteomes" id="UP001054252"/>
    </source>
</evidence>
<dbReference type="Proteomes" id="UP001054252">
    <property type="component" value="Unassembled WGS sequence"/>
</dbReference>
<dbReference type="InterPro" id="IPR036047">
    <property type="entry name" value="F-box-like_dom_sf"/>
</dbReference>
<protein>
    <recommendedName>
        <fullName evidence="1">F-box/LRR-repeat protein 15/At3g58940/PEG3-like LRR domain-containing protein</fullName>
    </recommendedName>
</protein>
<dbReference type="PANTHER" id="PTHR31639:SF256">
    <property type="entry name" value="OS07G0242900 PROTEIN"/>
    <property type="match status" value="1"/>
</dbReference>
<comment type="caution">
    <text evidence="2">The sequence shown here is derived from an EMBL/GenBank/DDBJ whole genome shotgun (WGS) entry which is preliminary data.</text>
</comment>
<accession>A0AAV5L3N4</accession>
<proteinExistence type="predicted"/>
<dbReference type="Gene3D" id="3.80.10.10">
    <property type="entry name" value="Ribonuclease Inhibitor"/>
    <property type="match status" value="1"/>
</dbReference>
<gene>
    <name evidence="2" type="ORF">SLEP1_g40471</name>
</gene>
<evidence type="ECO:0000259" key="1">
    <source>
        <dbReference type="Pfam" id="PF24758"/>
    </source>
</evidence>
<dbReference type="EMBL" id="BPVZ01000093">
    <property type="protein sequence ID" value="GKV31806.1"/>
    <property type="molecule type" value="Genomic_DNA"/>
</dbReference>
<dbReference type="Pfam" id="PF24758">
    <property type="entry name" value="LRR_At5g56370"/>
    <property type="match status" value="1"/>
</dbReference>
<dbReference type="InterPro" id="IPR032675">
    <property type="entry name" value="LRR_dom_sf"/>
</dbReference>
<dbReference type="InterPro" id="IPR055411">
    <property type="entry name" value="LRR_FXL15/At3g58940/PEG3-like"/>
</dbReference>
<dbReference type="AlphaFoldDB" id="A0AAV5L3N4"/>
<organism evidence="2 3">
    <name type="scientific">Rubroshorea leprosula</name>
    <dbReference type="NCBI Taxonomy" id="152421"/>
    <lineage>
        <taxon>Eukaryota</taxon>
        <taxon>Viridiplantae</taxon>
        <taxon>Streptophyta</taxon>
        <taxon>Embryophyta</taxon>
        <taxon>Tracheophyta</taxon>
        <taxon>Spermatophyta</taxon>
        <taxon>Magnoliopsida</taxon>
        <taxon>eudicotyledons</taxon>
        <taxon>Gunneridae</taxon>
        <taxon>Pentapetalae</taxon>
        <taxon>rosids</taxon>
        <taxon>malvids</taxon>
        <taxon>Malvales</taxon>
        <taxon>Dipterocarpaceae</taxon>
        <taxon>Rubroshorea</taxon>
    </lineage>
</organism>
<evidence type="ECO:0000313" key="2">
    <source>
        <dbReference type="EMBL" id="GKV31806.1"/>
    </source>
</evidence>
<keyword evidence="3" id="KW-1185">Reference proteome</keyword>
<reference evidence="2 3" key="1">
    <citation type="journal article" date="2021" name="Commun. Biol.">
        <title>The genome of Shorea leprosula (Dipterocarpaceae) highlights the ecological relevance of drought in aseasonal tropical rainforests.</title>
        <authorList>
            <person name="Ng K.K.S."/>
            <person name="Kobayashi M.J."/>
            <person name="Fawcett J.A."/>
            <person name="Hatakeyama M."/>
            <person name="Paape T."/>
            <person name="Ng C.H."/>
            <person name="Ang C.C."/>
            <person name="Tnah L.H."/>
            <person name="Lee C.T."/>
            <person name="Nishiyama T."/>
            <person name="Sese J."/>
            <person name="O'Brien M.J."/>
            <person name="Copetti D."/>
            <person name="Mohd Noor M.I."/>
            <person name="Ong R.C."/>
            <person name="Putra M."/>
            <person name="Sireger I.Z."/>
            <person name="Indrioko S."/>
            <person name="Kosugi Y."/>
            <person name="Izuno A."/>
            <person name="Isagi Y."/>
            <person name="Lee S.L."/>
            <person name="Shimizu K.K."/>
        </authorList>
    </citation>
    <scope>NUCLEOTIDE SEQUENCE [LARGE SCALE GENOMIC DNA]</scope>
    <source>
        <strain evidence="2">214</strain>
    </source>
</reference>
<sequence>MEDLHVDVIGNILSHLRAARDVVVASATCKKWREAFQHHLSSLTFHDLDFSGFTTNELESIITQTIQQTKGLQRLKFFLSDVDDVFCADHVLVWLMHARDTLRELYLLVRAAGSCQKFPCLKTLRLEDVSARGRDFSFLVSLFPKIENLTLVNLDVYPEAIISLISVSLKSIDVVEMALIKFILEADSLGYLHLQRCNFEHFEHFKLIGKGTLKVLNIDVARIAYVDIQDNMENLEIVDVNESSIKVPKLYNMISKLSNLRRLRLQRVNFDNVDEVIDLESISATFPQLTRQFLYPDVED</sequence>